<proteinExistence type="predicted"/>
<dbReference type="EMBL" id="GECU01030936">
    <property type="protein sequence ID" value="JAS76770.1"/>
    <property type="molecule type" value="Transcribed_RNA"/>
</dbReference>
<name>A0A1B6HQ13_9HEMI</name>
<accession>A0A1B6HQ13</accession>
<gene>
    <name evidence="1" type="ORF">g.23048</name>
</gene>
<sequence length="1510" mass="170872">MDPFSEVAVRWKPLFIYSIMLLVPHAQSHTLAQRFVARQGFYDKVRSAKQEVSDNFYKQPKGMTNDITMVTTMLWSKQLNMSSEYPHILRAANHTQILSGDQLWEVKQEQLSRIILLPTNFKDMDVQLVQGTEWHKTQLLLVCFKKHRCSLFITNHTHSFSYRQSISDFGNPIDAQFFEQQNSLFLAVLYQQHNSTDSKLRIYRWNLSLDLEPTPIISSSALSLIVFNCGENVLFVLGCSEFNQVKFSSEVWCRKPDGNIFRVQYLPANKYITYFTQKDEHFLLVSKQKSATAIYWWEGNEFIEWVAVDKLLEYTNVFVCYNIKNTAFFVFTNGPSFKIYVMISTRLEKVFEMDNYMDQTDEHLSEDELQDLKIIKLIMYEENNKIYILVQSKVKETNFITLINVHIKFSNPYETGDQIVMETSRVEKRVSSLLNGIGSLENQTRTLLSMLPSLLLTNRQTTINATARVSAVAKVLSGNIWSMTNIDASSARKIKKLVSTISYLGGLIETLSTALVSAKEYKNTKHLTYNGDLFIESANINSLSSATVNNRHFVPESFLSLNSDQRLVSIKAKTLKVDSLVTHNKIANRSVDDLLLTGTMVKSPVKTNHLAIHSLQMGDFTEINNILVRDIINGNSIVTSGEDTNTIQKVASKQARRQKMIKTLQLQDFRVIDNLIVDVIDNIPILDLFNSIYINEFHNVINGSLHFKKGLRLKQLILKKIPEAIPQFPEVNPKFPPQLNQNIVKFYKSLLHKHNSAQNPHYQIRPMVMPYQPPVKTILYPVGRIKRDNEKSSKNIFKTKVKILGNFKVNQLLFHNSLLNASNQFVPTSNMDNFYWTSKTPQVIPTSVHFSKGISLLNDLKYPVVNGKNLTNSVTRNSIYHSLFLENIHVVGNISSEEDPISLEQLGRGVKVLENSEFEVKHIHTNYVNGENAQRILLKDDLLSNDLRIVTGNLTIKGSLQAGLINEINVQEKFETAVMVDSNTKLGELIYNDISANFAEIDFINNHTTDMLLESMTASEGTNFTVSVNDNLHLSKLTDVSFVNGKSTNLSLVVRKSKPATVYGRKYFKSQVSINNLTITNINSKNVGNLFKNLLRTSSNHDLSGFVTIRNASMKSQFEVNDINSVNISKLVYINQPQVNMTSNIRFSSLMVKGNLTSTSILNGCVLPQMKAEGVVFDYPTAWTTLQVMGNSKWLPTPNGKLHNFLDSAVTSTTDQTITGNVLLTSGFFRDVIIDSLNGKNFNFIMKDSLSKKKENQIVSGKKHFTGIIRCDNVHVKGDARFGSINSLNIEDIDSRLVRRTVDYNVKNKPVKGHKTFMSGFKASRLRSSGGVNGIAEGLIARDNFPGILPPLIVRSLTITGNIQAKIINSFNIDRFINDCVYLNHSDTQFMGRKFHIQGNVTFQGNVTTSNINNIPNNELVFVKSGKNPISITKCKRFMKNILIDSNFNATILNGNSLSARYKMNMKIHENTTVKGSLELKSATELSTLYAQKVFVGSKQLVYLNGSYSP</sequence>
<organism evidence="1">
    <name type="scientific">Homalodisca liturata</name>
    <dbReference type="NCBI Taxonomy" id="320908"/>
    <lineage>
        <taxon>Eukaryota</taxon>
        <taxon>Metazoa</taxon>
        <taxon>Ecdysozoa</taxon>
        <taxon>Arthropoda</taxon>
        <taxon>Hexapoda</taxon>
        <taxon>Insecta</taxon>
        <taxon>Pterygota</taxon>
        <taxon>Neoptera</taxon>
        <taxon>Paraneoptera</taxon>
        <taxon>Hemiptera</taxon>
        <taxon>Auchenorrhyncha</taxon>
        <taxon>Membracoidea</taxon>
        <taxon>Cicadellidae</taxon>
        <taxon>Cicadellinae</taxon>
        <taxon>Proconiini</taxon>
        <taxon>Homalodisca</taxon>
    </lineage>
</organism>
<protein>
    <submittedName>
        <fullName evidence="1">Uncharacterized protein</fullName>
    </submittedName>
</protein>
<reference evidence="1" key="1">
    <citation type="submission" date="2015-11" db="EMBL/GenBank/DDBJ databases">
        <title>De novo transcriptome assembly of four potential Pierce s Disease insect vectors from Arizona vineyards.</title>
        <authorList>
            <person name="Tassone E.E."/>
        </authorList>
    </citation>
    <scope>NUCLEOTIDE SEQUENCE</scope>
</reference>
<evidence type="ECO:0000313" key="1">
    <source>
        <dbReference type="EMBL" id="JAS76770.1"/>
    </source>
</evidence>